<gene>
    <name evidence="5" type="ORF">HTY61_16660</name>
</gene>
<feature type="transmembrane region" description="Helical" evidence="3">
    <location>
        <begin position="6"/>
        <end position="25"/>
    </location>
</feature>
<evidence type="ECO:0000313" key="6">
    <source>
        <dbReference type="Proteomes" id="UP000509367"/>
    </source>
</evidence>
<sequence length="392" mass="42136">MQGQAFFELIGPLVFLAFAFGFLEIRRHMPQFASAGLLALSYLLRACGYGADYFRAEMPADFAIFAAIVPFLGAGVAFGAGILRLYRVPVPWAVYGICVAVILAAVSWFRFVDDSVVARVIVMNGAAAAALAYLAVAIRSGIRRRIDRFLQILFIVNAGQFVLRTAAMLWLEGHLLTEANYAGSLTGSSLRFSIVVATVAIVATLFAIYGMEIVATLTRNSHTDPLTGVLNRRGFDAAVSRLQARHRPGASGHGFVLADIDGFKSINDRFGHDVGDTVIARVARILQGAARENDIVARWGGEEFAILVADGGEGMARLYAESVRVVVEDLELECLQGASVTISFGVAGWRHGETLREVGKRADDALYDAKTSGRNRVCVATERSPQASGAVA</sequence>
<dbReference type="Proteomes" id="UP000509367">
    <property type="component" value="Chromosome"/>
</dbReference>
<dbReference type="InterPro" id="IPR000160">
    <property type="entry name" value="GGDEF_dom"/>
</dbReference>
<feature type="transmembrane region" description="Helical" evidence="3">
    <location>
        <begin position="149"/>
        <end position="170"/>
    </location>
</feature>
<feature type="transmembrane region" description="Helical" evidence="3">
    <location>
        <begin position="92"/>
        <end position="111"/>
    </location>
</feature>
<dbReference type="AlphaFoldDB" id="A0A6N1VGQ8"/>
<accession>A0A6N1VGQ8</accession>
<evidence type="ECO:0000259" key="4">
    <source>
        <dbReference type="PROSITE" id="PS50887"/>
    </source>
</evidence>
<dbReference type="InterPro" id="IPR043128">
    <property type="entry name" value="Rev_trsase/Diguanyl_cyclase"/>
</dbReference>
<feature type="domain" description="GGDEF" evidence="4">
    <location>
        <begin position="251"/>
        <end position="382"/>
    </location>
</feature>
<feature type="transmembrane region" description="Helical" evidence="3">
    <location>
        <begin position="32"/>
        <end position="51"/>
    </location>
</feature>
<dbReference type="EC" id="2.7.7.65" evidence="1"/>
<feature type="transmembrane region" description="Helical" evidence="3">
    <location>
        <begin position="117"/>
        <end position="137"/>
    </location>
</feature>
<reference evidence="5 6" key="1">
    <citation type="submission" date="2020-06" db="EMBL/GenBank/DDBJ databases">
        <title>Oricola thermophila sp. nov. isolated from a tidal sediments.</title>
        <authorList>
            <person name="Kwon K.K."/>
            <person name="Yang S.-H."/>
            <person name="Park M.-J."/>
        </authorList>
    </citation>
    <scope>NUCLEOTIDE SEQUENCE [LARGE SCALE GENOMIC DNA]</scope>
    <source>
        <strain evidence="5 6">MEBiC13590</strain>
    </source>
</reference>
<dbReference type="PANTHER" id="PTHR45138">
    <property type="entry name" value="REGULATORY COMPONENTS OF SENSORY TRANSDUCTION SYSTEM"/>
    <property type="match status" value="1"/>
</dbReference>
<dbReference type="FunFam" id="3.30.70.270:FF:000001">
    <property type="entry name" value="Diguanylate cyclase domain protein"/>
    <property type="match status" value="1"/>
</dbReference>
<keyword evidence="3" id="KW-0472">Membrane</keyword>
<dbReference type="SMART" id="SM00267">
    <property type="entry name" value="GGDEF"/>
    <property type="match status" value="1"/>
</dbReference>
<dbReference type="RefSeq" id="WP_175277859.1">
    <property type="nucleotide sequence ID" value="NZ_CP054836.1"/>
</dbReference>
<keyword evidence="6" id="KW-1185">Reference proteome</keyword>
<keyword evidence="3" id="KW-1133">Transmembrane helix</keyword>
<protein>
    <recommendedName>
        <fullName evidence="1">diguanylate cyclase</fullName>
        <ecNumber evidence="1">2.7.7.65</ecNumber>
    </recommendedName>
</protein>
<dbReference type="GO" id="GO:0052621">
    <property type="term" value="F:diguanylate cyclase activity"/>
    <property type="evidence" value="ECO:0007669"/>
    <property type="project" value="UniProtKB-EC"/>
</dbReference>
<dbReference type="EMBL" id="CP054836">
    <property type="protein sequence ID" value="QKV19968.1"/>
    <property type="molecule type" value="Genomic_DNA"/>
</dbReference>
<evidence type="ECO:0000256" key="2">
    <source>
        <dbReference type="ARBA" id="ARBA00034247"/>
    </source>
</evidence>
<dbReference type="KEGG" id="orm:HTY61_16660"/>
<evidence type="ECO:0000313" key="5">
    <source>
        <dbReference type="EMBL" id="QKV19968.1"/>
    </source>
</evidence>
<dbReference type="CDD" id="cd01949">
    <property type="entry name" value="GGDEF"/>
    <property type="match status" value="1"/>
</dbReference>
<evidence type="ECO:0000256" key="3">
    <source>
        <dbReference type="SAM" id="Phobius"/>
    </source>
</evidence>
<name>A0A6N1VGQ8_9HYPH</name>
<comment type="catalytic activity">
    <reaction evidence="2">
        <text>2 GTP = 3',3'-c-di-GMP + 2 diphosphate</text>
        <dbReference type="Rhea" id="RHEA:24898"/>
        <dbReference type="ChEBI" id="CHEBI:33019"/>
        <dbReference type="ChEBI" id="CHEBI:37565"/>
        <dbReference type="ChEBI" id="CHEBI:58805"/>
        <dbReference type="EC" id="2.7.7.65"/>
    </reaction>
</comment>
<proteinExistence type="predicted"/>
<keyword evidence="3" id="KW-0812">Transmembrane</keyword>
<dbReference type="Gene3D" id="3.30.70.270">
    <property type="match status" value="1"/>
</dbReference>
<dbReference type="PANTHER" id="PTHR45138:SF9">
    <property type="entry name" value="DIGUANYLATE CYCLASE DGCM-RELATED"/>
    <property type="match status" value="1"/>
</dbReference>
<organism evidence="5 6">
    <name type="scientific">Oricola thermophila</name>
    <dbReference type="NCBI Taxonomy" id="2742145"/>
    <lineage>
        <taxon>Bacteria</taxon>
        <taxon>Pseudomonadati</taxon>
        <taxon>Pseudomonadota</taxon>
        <taxon>Alphaproteobacteria</taxon>
        <taxon>Hyphomicrobiales</taxon>
        <taxon>Ahrensiaceae</taxon>
        <taxon>Oricola</taxon>
    </lineage>
</organism>
<evidence type="ECO:0000256" key="1">
    <source>
        <dbReference type="ARBA" id="ARBA00012528"/>
    </source>
</evidence>
<dbReference type="SUPFAM" id="SSF55073">
    <property type="entry name" value="Nucleotide cyclase"/>
    <property type="match status" value="1"/>
</dbReference>
<dbReference type="Pfam" id="PF00990">
    <property type="entry name" value="GGDEF"/>
    <property type="match status" value="1"/>
</dbReference>
<feature type="transmembrane region" description="Helical" evidence="3">
    <location>
        <begin position="190"/>
        <end position="209"/>
    </location>
</feature>
<dbReference type="NCBIfam" id="TIGR00254">
    <property type="entry name" value="GGDEF"/>
    <property type="match status" value="1"/>
</dbReference>
<dbReference type="PROSITE" id="PS50887">
    <property type="entry name" value="GGDEF"/>
    <property type="match status" value="1"/>
</dbReference>
<dbReference type="InterPro" id="IPR029787">
    <property type="entry name" value="Nucleotide_cyclase"/>
</dbReference>
<feature type="transmembrane region" description="Helical" evidence="3">
    <location>
        <begin position="63"/>
        <end position="85"/>
    </location>
</feature>
<dbReference type="InterPro" id="IPR050469">
    <property type="entry name" value="Diguanylate_Cyclase"/>
</dbReference>